<dbReference type="SUPFAM" id="SSF56784">
    <property type="entry name" value="HAD-like"/>
    <property type="match status" value="1"/>
</dbReference>
<dbReference type="InterPro" id="IPR051540">
    <property type="entry name" value="S-2-haloacid_dehalogenase"/>
</dbReference>
<dbReference type="AlphaFoldDB" id="A0A7W3SV64"/>
<evidence type="ECO:0000256" key="1">
    <source>
        <dbReference type="ARBA" id="ARBA00022801"/>
    </source>
</evidence>
<keyword evidence="3" id="KW-1185">Reference proteome</keyword>
<comment type="caution">
    <text evidence="2">The sequence shown here is derived from an EMBL/GenBank/DDBJ whole genome shotgun (WGS) entry which is preliminary data.</text>
</comment>
<sequence>MKHFEVVSLDMFQTLVNVDSRIEQIWKPILSNTYTQEVANEYAQLLLKYFLEYWAQMKNTQQFFLIKEVYERSFVSVFEHLKLSYDSTVANQCLFEEHRMSELYEDTVEFLNRISADYKICIVSDADDAMIPLFYTNYGIHMFTSEQFQSYKNDENNIMFKEMLEFYNTDPSKVLHIGDSVSDIVGANREGITTCWLNRNKRTWEHQVKPDYVIESLNDLQGIL</sequence>
<dbReference type="Pfam" id="PF00702">
    <property type="entry name" value="Hydrolase"/>
    <property type="match status" value="1"/>
</dbReference>
<dbReference type="PANTHER" id="PTHR43316:SF3">
    <property type="entry name" value="HALOACID DEHALOGENASE, TYPE II (AFU_ORTHOLOGUE AFUA_2G07750)-RELATED"/>
    <property type="match status" value="1"/>
</dbReference>
<gene>
    <name evidence="2" type="ORF">FHR92_003331</name>
</gene>
<dbReference type="GO" id="GO:0016787">
    <property type="term" value="F:hydrolase activity"/>
    <property type="evidence" value="ECO:0007669"/>
    <property type="project" value="UniProtKB-KW"/>
</dbReference>
<protein>
    <submittedName>
        <fullName evidence="2">Putative hydrolase of the HAD superfamily</fullName>
    </submittedName>
</protein>
<dbReference type="Gene3D" id="1.10.150.750">
    <property type="match status" value="1"/>
</dbReference>
<organism evidence="2 3">
    <name type="scientific">Fontibacillus solani</name>
    <dbReference type="NCBI Taxonomy" id="1572857"/>
    <lineage>
        <taxon>Bacteria</taxon>
        <taxon>Bacillati</taxon>
        <taxon>Bacillota</taxon>
        <taxon>Bacilli</taxon>
        <taxon>Bacillales</taxon>
        <taxon>Paenibacillaceae</taxon>
        <taxon>Fontibacillus</taxon>
    </lineage>
</organism>
<evidence type="ECO:0000313" key="3">
    <source>
        <dbReference type="Proteomes" id="UP000567067"/>
    </source>
</evidence>
<dbReference type="Gene3D" id="3.40.50.1000">
    <property type="entry name" value="HAD superfamily/HAD-like"/>
    <property type="match status" value="1"/>
</dbReference>
<name>A0A7W3SV64_9BACL</name>
<dbReference type="InterPro" id="IPR006439">
    <property type="entry name" value="HAD-SF_hydro_IA"/>
</dbReference>
<dbReference type="NCBIfam" id="TIGR01549">
    <property type="entry name" value="HAD-SF-IA-v1"/>
    <property type="match status" value="1"/>
</dbReference>
<dbReference type="PANTHER" id="PTHR43316">
    <property type="entry name" value="HYDROLASE, HALOACID DELAHOGENASE-RELATED"/>
    <property type="match status" value="1"/>
</dbReference>
<proteinExistence type="predicted"/>
<dbReference type="InterPro" id="IPR023214">
    <property type="entry name" value="HAD_sf"/>
</dbReference>
<keyword evidence="1 2" id="KW-0378">Hydrolase</keyword>
<dbReference type="InterPro" id="IPR036412">
    <property type="entry name" value="HAD-like_sf"/>
</dbReference>
<evidence type="ECO:0000313" key="2">
    <source>
        <dbReference type="EMBL" id="MBA9086851.1"/>
    </source>
</evidence>
<dbReference type="EMBL" id="JACJIP010000023">
    <property type="protein sequence ID" value="MBA9086851.1"/>
    <property type="molecule type" value="Genomic_DNA"/>
</dbReference>
<accession>A0A7W3SV64</accession>
<dbReference type="Proteomes" id="UP000567067">
    <property type="component" value="Unassembled WGS sequence"/>
</dbReference>
<reference evidence="2 3" key="1">
    <citation type="submission" date="2020-08" db="EMBL/GenBank/DDBJ databases">
        <title>Genomic Encyclopedia of Type Strains, Phase III (KMG-III): the genomes of soil and plant-associated and newly described type strains.</title>
        <authorList>
            <person name="Whitman W."/>
        </authorList>
    </citation>
    <scope>NUCLEOTIDE SEQUENCE [LARGE SCALE GENOMIC DNA]</scope>
    <source>
        <strain evidence="2 3">CECT 8693</strain>
    </source>
</reference>
<dbReference type="RefSeq" id="WP_182537308.1">
    <property type="nucleotide sequence ID" value="NZ_JACJIP010000023.1"/>
</dbReference>